<dbReference type="PANTHER" id="PTHR13887">
    <property type="entry name" value="GLUTATHIONE S-TRANSFERASE KAPPA"/>
    <property type="match status" value="1"/>
</dbReference>
<evidence type="ECO:0000313" key="10">
    <source>
        <dbReference type="Proteomes" id="UP000176512"/>
    </source>
</evidence>
<feature type="domain" description="Thioredoxin" evidence="8">
    <location>
        <begin position="57"/>
        <end position="250"/>
    </location>
</feature>
<dbReference type="AlphaFoldDB" id="A0A1G1YNA2"/>
<keyword evidence="2" id="KW-0732">Signal</keyword>
<feature type="region of interest" description="Disordered" evidence="6">
    <location>
        <begin position="53"/>
        <end position="80"/>
    </location>
</feature>
<evidence type="ECO:0000313" key="9">
    <source>
        <dbReference type="EMBL" id="OGY53769.1"/>
    </source>
</evidence>
<dbReference type="InterPro" id="IPR012336">
    <property type="entry name" value="Thioredoxin-like_fold"/>
</dbReference>
<keyword evidence="5" id="KW-0676">Redox-active center</keyword>
<organism evidence="9 10">
    <name type="scientific">Candidatus Buchananbacteria bacterium RIFCSPLOWO2_01_FULL_46_12</name>
    <dbReference type="NCBI Taxonomy" id="1797546"/>
    <lineage>
        <taxon>Bacteria</taxon>
        <taxon>Candidatus Buchananiibacteriota</taxon>
    </lineage>
</organism>
<keyword evidence="3" id="KW-0560">Oxidoreductase</keyword>
<comment type="similarity">
    <text evidence="1">Belongs to the thioredoxin family. DsbA subfamily.</text>
</comment>
<feature type="compositionally biased region" description="Polar residues" evidence="6">
    <location>
        <begin position="53"/>
        <end position="68"/>
    </location>
</feature>
<evidence type="ECO:0000256" key="6">
    <source>
        <dbReference type="SAM" id="MobiDB-lite"/>
    </source>
</evidence>
<dbReference type="InterPro" id="IPR013766">
    <property type="entry name" value="Thioredoxin_domain"/>
</dbReference>
<name>A0A1G1YNA2_9BACT</name>
<evidence type="ECO:0000256" key="4">
    <source>
        <dbReference type="ARBA" id="ARBA00023157"/>
    </source>
</evidence>
<dbReference type="PANTHER" id="PTHR13887:SF14">
    <property type="entry name" value="DISULFIDE BOND FORMATION PROTEIN D"/>
    <property type="match status" value="1"/>
</dbReference>
<keyword evidence="7" id="KW-0812">Transmembrane</keyword>
<evidence type="ECO:0000256" key="2">
    <source>
        <dbReference type="ARBA" id="ARBA00022729"/>
    </source>
</evidence>
<dbReference type="EMBL" id="MHIP01000047">
    <property type="protein sequence ID" value="OGY53769.1"/>
    <property type="molecule type" value="Genomic_DNA"/>
</dbReference>
<keyword evidence="7" id="KW-1133">Transmembrane helix</keyword>
<evidence type="ECO:0000256" key="3">
    <source>
        <dbReference type="ARBA" id="ARBA00023002"/>
    </source>
</evidence>
<keyword evidence="4" id="KW-1015">Disulfide bond</keyword>
<dbReference type="Pfam" id="PF13462">
    <property type="entry name" value="Thioredoxin_4"/>
    <property type="match status" value="1"/>
</dbReference>
<dbReference type="PROSITE" id="PS51352">
    <property type="entry name" value="THIOREDOXIN_2"/>
    <property type="match status" value="1"/>
</dbReference>
<dbReference type="Proteomes" id="UP000176512">
    <property type="component" value="Unassembled WGS sequence"/>
</dbReference>
<evidence type="ECO:0000259" key="8">
    <source>
        <dbReference type="PROSITE" id="PS51352"/>
    </source>
</evidence>
<keyword evidence="7" id="KW-0472">Membrane</keyword>
<feature type="transmembrane region" description="Helical" evidence="7">
    <location>
        <begin position="16"/>
        <end position="37"/>
    </location>
</feature>
<comment type="caution">
    <text evidence="9">The sequence shown here is derived from an EMBL/GenBank/DDBJ whole genome shotgun (WGS) entry which is preliminary data.</text>
</comment>
<evidence type="ECO:0000256" key="5">
    <source>
        <dbReference type="ARBA" id="ARBA00023284"/>
    </source>
</evidence>
<protein>
    <recommendedName>
        <fullName evidence="8">Thioredoxin domain-containing protein</fullName>
    </recommendedName>
</protein>
<dbReference type="SUPFAM" id="SSF52833">
    <property type="entry name" value="Thioredoxin-like"/>
    <property type="match status" value="1"/>
</dbReference>
<reference evidence="9 10" key="1">
    <citation type="journal article" date="2016" name="Nat. Commun.">
        <title>Thousands of microbial genomes shed light on interconnected biogeochemical processes in an aquifer system.</title>
        <authorList>
            <person name="Anantharaman K."/>
            <person name="Brown C.T."/>
            <person name="Hug L.A."/>
            <person name="Sharon I."/>
            <person name="Castelle C.J."/>
            <person name="Probst A.J."/>
            <person name="Thomas B.C."/>
            <person name="Singh A."/>
            <person name="Wilkins M.J."/>
            <person name="Karaoz U."/>
            <person name="Brodie E.L."/>
            <person name="Williams K.H."/>
            <person name="Hubbard S.S."/>
            <person name="Banfield J.F."/>
        </authorList>
    </citation>
    <scope>NUCLEOTIDE SEQUENCE [LARGE SCALE GENOMIC DNA]</scope>
</reference>
<dbReference type="InterPro" id="IPR036249">
    <property type="entry name" value="Thioredoxin-like_sf"/>
</dbReference>
<proteinExistence type="inferred from homology"/>
<gene>
    <name evidence="9" type="ORF">A3A24_02555</name>
</gene>
<evidence type="ECO:0000256" key="1">
    <source>
        <dbReference type="ARBA" id="ARBA00005791"/>
    </source>
</evidence>
<sequence>MSDKGLFDNMSAKQGLIMGLSWGVAGVALIGLVVFAANGSVFQVGTGDANNNANPTVIPSQQQPTAVQPTPEPAGDISKIPPVTDADYIRGAKNAKITMIEYSDFQCPFCSRHKPTLDKVLADYDGQVRLIYRHFPLTSIHPQAQKSAEASECAGEQGKFWEMHDELFANQTDLAIESLKRYARNISGINGSQFDQCLDSGKYASKINQQAAEAQAGGITGTPGTFVGSELVKGAYPYDTFKQIIDAMLQ</sequence>
<accession>A0A1G1YNA2</accession>
<dbReference type="GO" id="GO:0016491">
    <property type="term" value="F:oxidoreductase activity"/>
    <property type="evidence" value="ECO:0007669"/>
    <property type="project" value="UniProtKB-KW"/>
</dbReference>
<dbReference type="Gene3D" id="3.40.30.10">
    <property type="entry name" value="Glutaredoxin"/>
    <property type="match status" value="1"/>
</dbReference>
<evidence type="ECO:0000256" key="7">
    <source>
        <dbReference type="SAM" id="Phobius"/>
    </source>
</evidence>